<proteinExistence type="predicted"/>
<gene>
    <name evidence="2" type="ORF">Fot_06531</name>
</gene>
<accession>A0ABD1WT89</accession>
<evidence type="ECO:0000313" key="3">
    <source>
        <dbReference type="Proteomes" id="UP001604277"/>
    </source>
</evidence>
<feature type="compositionally biased region" description="Basic and acidic residues" evidence="1">
    <location>
        <begin position="118"/>
        <end position="127"/>
    </location>
</feature>
<organism evidence="2 3">
    <name type="scientific">Forsythia ovata</name>
    <dbReference type="NCBI Taxonomy" id="205694"/>
    <lineage>
        <taxon>Eukaryota</taxon>
        <taxon>Viridiplantae</taxon>
        <taxon>Streptophyta</taxon>
        <taxon>Embryophyta</taxon>
        <taxon>Tracheophyta</taxon>
        <taxon>Spermatophyta</taxon>
        <taxon>Magnoliopsida</taxon>
        <taxon>eudicotyledons</taxon>
        <taxon>Gunneridae</taxon>
        <taxon>Pentapetalae</taxon>
        <taxon>asterids</taxon>
        <taxon>lamiids</taxon>
        <taxon>Lamiales</taxon>
        <taxon>Oleaceae</taxon>
        <taxon>Forsythieae</taxon>
        <taxon>Forsythia</taxon>
    </lineage>
</organism>
<dbReference type="EMBL" id="JBFOLJ010000002">
    <property type="protein sequence ID" value="KAL2552912.1"/>
    <property type="molecule type" value="Genomic_DNA"/>
</dbReference>
<reference evidence="3" key="1">
    <citation type="submission" date="2024-07" db="EMBL/GenBank/DDBJ databases">
        <title>Two chromosome-level genome assemblies of Korean endemic species Abeliophyllum distichum and Forsythia ovata (Oleaceae).</title>
        <authorList>
            <person name="Jang H."/>
        </authorList>
    </citation>
    <scope>NUCLEOTIDE SEQUENCE [LARGE SCALE GENOMIC DNA]</scope>
</reference>
<keyword evidence="3" id="KW-1185">Reference proteome</keyword>
<dbReference type="Proteomes" id="UP001604277">
    <property type="component" value="Unassembled WGS sequence"/>
</dbReference>
<evidence type="ECO:0000256" key="1">
    <source>
        <dbReference type="SAM" id="MobiDB-lite"/>
    </source>
</evidence>
<comment type="caution">
    <text evidence="2">The sequence shown here is derived from an EMBL/GenBank/DDBJ whole genome shotgun (WGS) entry which is preliminary data.</text>
</comment>
<evidence type="ECO:0000313" key="2">
    <source>
        <dbReference type="EMBL" id="KAL2552912.1"/>
    </source>
</evidence>
<name>A0ABD1WT89_9LAMI</name>
<sequence>MSTWADPKDIYFTLGIVGKKNRGYSTLGKVEFVKDSCAKITSPAPVPKSAAVKNTGMVHRKVAVHSSSLAKVSTSTSMSFEDDTVPSPKSPFLSRTLGEIDTDSAGSLDKSPAVMSVDKPEKVPDLG</sequence>
<dbReference type="AlphaFoldDB" id="A0ABD1WT89"/>
<protein>
    <submittedName>
        <fullName evidence="2">Uncharacterized protein</fullName>
    </submittedName>
</protein>
<feature type="region of interest" description="Disordered" evidence="1">
    <location>
        <begin position="74"/>
        <end position="127"/>
    </location>
</feature>